<evidence type="ECO:0000256" key="9">
    <source>
        <dbReference type="SAM" id="Phobius"/>
    </source>
</evidence>
<comment type="similarity">
    <text evidence="2 8">Belongs to the nucleobase:cation symporter-2 (NCS2) (TC 2.A.40) family. Azg-like subfamily.</text>
</comment>
<dbReference type="AlphaFoldDB" id="A0A226BX45"/>
<dbReference type="Proteomes" id="UP000214588">
    <property type="component" value="Unassembled WGS sequence"/>
</dbReference>
<keyword evidence="6 8" id="KW-1133">Transmembrane helix</keyword>
<gene>
    <name evidence="10" type="ORF">CDO51_07915</name>
</gene>
<feature type="transmembrane region" description="Helical" evidence="9">
    <location>
        <begin position="18"/>
        <end position="35"/>
    </location>
</feature>
<evidence type="ECO:0000256" key="5">
    <source>
        <dbReference type="ARBA" id="ARBA00022692"/>
    </source>
</evidence>
<dbReference type="GO" id="GO:0005345">
    <property type="term" value="F:purine nucleobase transmembrane transporter activity"/>
    <property type="evidence" value="ECO:0007669"/>
    <property type="project" value="TreeGrafter"/>
</dbReference>
<evidence type="ECO:0000313" key="10">
    <source>
        <dbReference type="EMBL" id="OWZ83525.1"/>
    </source>
</evidence>
<dbReference type="InterPro" id="IPR045018">
    <property type="entry name" value="Azg-like"/>
</dbReference>
<feature type="transmembrane region" description="Helical" evidence="9">
    <location>
        <begin position="47"/>
        <end position="67"/>
    </location>
</feature>
<dbReference type="PANTHER" id="PTHR43337">
    <property type="entry name" value="XANTHINE/URACIL PERMEASE C887.17-RELATED"/>
    <property type="match status" value="1"/>
</dbReference>
<evidence type="ECO:0000256" key="8">
    <source>
        <dbReference type="PIRNR" id="PIRNR005353"/>
    </source>
</evidence>
<dbReference type="PIRSF" id="PIRSF005353">
    <property type="entry name" value="PbuG"/>
    <property type="match status" value="1"/>
</dbReference>
<proteinExistence type="inferred from homology"/>
<evidence type="ECO:0000256" key="1">
    <source>
        <dbReference type="ARBA" id="ARBA00004651"/>
    </source>
</evidence>
<dbReference type="RefSeq" id="WP_089023748.1">
    <property type="nucleotide sequence ID" value="NZ_NIQC01000016.1"/>
</dbReference>
<name>A0A226BX45_9FIRM</name>
<sequence>MKNFFGFDKYNTNMKTEIIAGFTTFMTMAYIIFVNPAMLGETGMNEGAVMTATIIAAAISCILMGVLTNYPFALASGMGLNAFFAFTIAPEAGWEGALAAVFISGIAFLLLAWLGLINKIDDAVPTSLKKAVAAGIGLFIAFIGLKNSGIIIGDADNLLALGDLTETNSLLAVIGLIVTASLMALKIKGAILIGIIVSTFLSFFMGLQEFPTGVSSFIGQPASLSPIAFQLSFSNIFDLGIVTIFALVFVDLFDTMGTLLGAGARAGYLNEKGNLPKVKNAMIADAIGTMGGALLGTSTVTTYVESTSGISEGGKTGFTAVTVGILFLVSLFFAPFAGLVPAEATAPALIIVGVLMVGSVKEIEFDDFTEAFPAFITISFMPFTFSIAHGIAGGFIAYPLVKLFAGKTDELNWFNYALGIISILHFIG</sequence>
<accession>A0A226BX45</accession>
<comment type="caution">
    <text evidence="10">The sequence shown here is derived from an EMBL/GenBank/DDBJ whole genome shotgun (WGS) entry which is preliminary data.</text>
</comment>
<feature type="transmembrane region" description="Helical" evidence="9">
    <location>
        <begin position="190"/>
        <end position="207"/>
    </location>
</feature>
<evidence type="ECO:0000256" key="7">
    <source>
        <dbReference type="ARBA" id="ARBA00023136"/>
    </source>
</evidence>
<keyword evidence="7 8" id="KW-0472">Membrane</keyword>
<dbReference type="OrthoDB" id="9808458at2"/>
<reference evidence="10 11" key="1">
    <citation type="submission" date="2017-06" db="EMBL/GenBank/DDBJ databases">
        <title>Draft Genome Sequence of Natranaerobius trueperi halophilic, alkalithermophilic bacteria from soda lakes.</title>
        <authorList>
            <person name="Zhao B."/>
        </authorList>
    </citation>
    <scope>NUCLEOTIDE SEQUENCE [LARGE SCALE GENOMIC DNA]</scope>
    <source>
        <strain evidence="10 11">DSM 18760</strain>
    </source>
</reference>
<evidence type="ECO:0000313" key="11">
    <source>
        <dbReference type="Proteomes" id="UP000214588"/>
    </source>
</evidence>
<keyword evidence="11" id="KW-1185">Reference proteome</keyword>
<feature type="transmembrane region" description="Helical" evidence="9">
    <location>
        <begin position="372"/>
        <end position="399"/>
    </location>
</feature>
<keyword evidence="5 8" id="KW-0812">Transmembrane</keyword>
<feature type="transmembrane region" description="Helical" evidence="9">
    <location>
        <begin position="96"/>
        <end position="116"/>
    </location>
</feature>
<keyword evidence="3 8" id="KW-0813">Transport</keyword>
<protein>
    <submittedName>
        <fullName evidence="10">Guanine permease</fullName>
    </submittedName>
</protein>
<evidence type="ECO:0000256" key="4">
    <source>
        <dbReference type="ARBA" id="ARBA00022475"/>
    </source>
</evidence>
<evidence type="ECO:0000256" key="2">
    <source>
        <dbReference type="ARBA" id="ARBA00005697"/>
    </source>
</evidence>
<dbReference type="PANTHER" id="PTHR43337:SF1">
    <property type="entry name" value="XANTHINE_URACIL PERMEASE C887.17-RELATED"/>
    <property type="match status" value="1"/>
</dbReference>
<dbReference type="InterPro" id="IPR006043">
    <property type="entry name" value="NCS2"/>
</dbReference>
<evidence type="ECO:0000256" key="6">
    <source>
        <dbReference type="ARBA" id="ARBA00022989"/>
    </source>
</evidence>
<comment type="subcellular location">
    <subcellularLocation>
        <location evidence="1 8">Cell membrane</location>
        <topology evidence="1 8">Multi-pass membrane protein</topology>
    </subcellularLocation>
</comment>
<feature type="transmembrane region" description="Helical" evidence="9">
    <location>
        <begin position="318"/>
        <end position="338"/>
    </location>
</feature>
<feature type="transmembrane region" description="Helical" evidence="9">
    <location>
        <begin position="227"/>
        <end position="250"/>
    </location>
</feature>
<dbReference type="InterPro" id="IPR026033">
    <property type="entry name" value="Azg-like_bact_archaea"/>
</dbReference>
<organism evidence="10 11">
    <name type="scientific">Natranaerobius trueperi</name>
    <dbReference type="NCBI Taxonomy" id="759412"/>
    <lineage>
        <taxon>Bacteria</taxon>
        <taxon>Bacillati</taxon>
        <taxon>Bacillota</taxon>
        <taxon>Clostridia</taxon>
        <taxon>Natranaerobiales</taxon>
        <taxon>Natranaerobiaceae</taxon>
        <taxon>Natranaerobius</taxon>
    </lineage>
</organism>
<dbReference type="EMBL" id="NIQC01000016">
    <property type="protein sequence ID" value="OWZ83525.1"/>
    <property type="molecule type" value="Genomic_DNA"/>
</dbReference>
<dbReference type="Pfam" id="PF00860">
    <property type="entry name" value="Xan_ur_permease"/>
    <property type="match status" value="1"/>
</dbReference>
<feature type="transmembrane region" description="Helical" evidence="9">
    <location>
        <begin position="128"/>
        <end position="147"/>
    </location>
</feature>
<dbReference type="GO" id="GO:0005886">
    <property type="term" value="C:plasma membrane"/>
    <property type="evidence" value="ECO:0007669"/>
    <property type="project" value="UniProtKB-SubCell"/>
</dbReference>
<evidence type="ECO:0000256" key="3">
    <source>
        <dbReference type="ARBA" id="ARBA00022448"/>
    </source>
</evidence>
<keyword evidence="4 8" id="KW-1003">Cell membrane</keyword>
<feature type="transmembrane region" description="Helical" evidence="9">
    <location>
        <begin position="167"/>
        <end position="185"/>
    </location>
</feature>
<feature type="transmembrane region" description="Helical" evidence="9">
    <location>
        <begin position="411"/>
        <end position="427"/>
    </location>
</feature>